<dbReference type="Gene3D" id="2.60.40.1760">
    <property type="entry name" value="glycosyl hydrolase (family 31)"/>
    <property type="match status" value="1"/>
</dbReference>
<sequence length="724" mass="82749">MNSTEKNYLGHVIDCSEDFSSVSNTFFNISEMNTFEEKSMTGSVSFKRYRRKERLSFNGISYPYEESASWTFPPDYEESPSHKISLSFYDSNIFRLQVNLDNTAPQKETSVMLEKELKAYPCKTAREKNSLVLTTDKLKITITSCPFTLEIRDSCGNLLTRSIHMDDSRCLLNYNPLPFSYVKRASDLKKTAAASFSISPGEHFYGCGESFTGLDKLGQKVVLWTKDPHGVQTQEMYKPIPFYMSSKGYGIFTHTSAPVTFDFGSRYREAQTIFIGNEKIDLFFIAGTPKEILTGYTFLTGRANMPPLWSFGLWMSRISYQSEEEVMETAGKLRDYRIPCDVLHLDTGWFEKDWRCNYQFSPTRFPNPQKLINSLKENGFHVSLWQLPYFTPGNELYREIVDNGYAVQDFDGNLPADDAILDFSNKHAAAWYQNKLRPLLEMGVAAIKADFGEAAPLHGKYASGKSGITEHNLYPLRYNKAVSDITKQIKGESIIWARSAWAGSQRYPLHWGGDAENTNMGMLSTLRGGLSLGMCGFTFWSHDAGGFVRKSPEELYKRWMFMSVFSSHMRCHGAPPKEPWHYSEEFLALFRKQVEFRYRLIPYIYEESRKSAEKGWPMMRSMFFEYPDDNTCIGLDDQYMFGSSILAAPLFEDNISQRSVYLPKGLWVDLENKDNVYEGGHWHSLPSGSLCGIALVKKGAGIPMSEVIQHTGQLQSDRITINQY</sequence>
<comment type="similarity">
    <text evidence="1 2">Belongs to the glycosyl hydrolase 31 family.</text>
</comment>
<reference evidence="6 7" key="1">
    <citation type="submission" date="2016-12" db="EMBL/GenBank/DDBJ databases">
        <authorList>
            <person name="Song W.-J."/>
            <person name="Kurnit D.M."/>
        </authorList>
    </citation>
    <scope>NUCLEOTIDE SEQUENCE [LARGE SCALE GENOMIC DNA]</scope>
    <source>
        <strain evidence="6 7">DSM 12503</strain>
    </source>
</reference>
<dbReference type="InterPro" id="IPR017853">
    <property type="entry name" value="GH"/>
</dbReference>
<dbReference type="Proteomes" id="UP000184612">
    <property type="component" value="Unassembled WGS sequence"/>
</dbReference>
<dbReference type="RefSeq" id="WP_073590163.1">
    <property type="nucleotide sequence ID" value="NZ_FRFD01000010.1"/>
</dbReference>
<dbReference type="InterPro" id="IPR011013">
    <property type="entry name" value="Gal_mutarotase_sf_dom"/>
</dbReference>
<dbReference type="InterPro" id="IPR013780">
    <property type="entry name" value="Glyco_hydro_b"/>
</dbReference>
<dbReference type="CDD" id="cd14752">
    <property type="entry name" value="GH31_N"/>
    <property type="match status" value="1"/>
</dbReference>
<dbReference type="InterPro" id="IPR025887">
    <property type="entry name" value="Glyco_hydro_31_N_dom"/>
</dbReference>
<dbReference type="STRING" id="1121345.SAMN02745217_03522"/>
<dbReference type="CDD" id="cd06593">
    <property type="entry name" value="GH31_xylosidase_YicI"/>
    <property type="match status" value="1"/>
</dbReference>
<dbReference type="SUPFAM" id="SSF51011">
    <property type="entry name" value="Glycosyl hydrolase domain"/>
    <property type="match status" value="1"/>
</dbReference>
<dbReference type="GO" id="GO:0005975">
    <property type="term" value="P:carbohydrate metabolic process"/>
    <property type="evidence" value="ECO:0007669"/>
    <property type="project" value="InterPro"/>
</dbReference>
<feature type="domain" description="Glycoside hydrolase family 31 TIM barrel" evidence="3">
    <location>
        <begin position="304"/>
        <end position="606"/>
    </location>
</feature>
<feature type="domain" description="Glycosyl hydrolase family 31 C-terminal" evidence="5">
    <location>
        <begin position="615"/>
        <end position="685"/>
    </location>
</feature>
<evidence type="ECO:0000259" key="5">
    <source>
        <dbReference type="Pfam" id="PF21365"/>
    </source>
</evidence>
<dbReference type="SUPFAM" id="SSF51445">
    <property type="entry name" value="(Trans)glycosidases"/>
    <property type="match status" value="1"/>
</dbReference>
<evidence type="ECO:0000259" key="3">
    <source>
        <dbReference type="Pfam" id="PF01055"/>
    </source>
</evidence>
<dbReference type="EMBL" id="FRFD01000010">
    <property type="protein sequence ID" value="SHO52133.1"/>
    <property type="molecule type" value="Genomic_DNA"/>
</dbReference>
<dbReference type="SUPFAM" id="SSF74650">
    <property type="entry name" value="Galactose mutarotase-like"/>
    <property type="match status" value="1"/>
</dbReference>
<dbReference type="InterPro" id="IPR048395">
    <property type="entry name" value="Glyco_hydro_31_C"/>
</dbReference>
<keyword evidence="7" id="KW-1185">Reference proteome</keyword>
<evidence type="ECO:0000256" key="2">
    <source>
        <dbReference type="RuleBase" id="RU361185"/>
    </source>
</evidence>
<gene>
    <name evidence="6" type="ORF">SAMN02745217_03522</name>
</gene>
<dbReference type="Pfam" id="PF13802">
    <property type="entry name" value="Gal_mutarotas_2"/>
    <property type="match status" value="1"/>
</dbReference>
<keyword evidence="2 6" id="KW-0378">Hydrolase</keyword>
<evidence type="ECO:0000256" key="1">
    <source>
        <dbReference type="ARBA" id="ARBA00007806"/>
    </source>
</evidence>
<dbReference type="InterPro" id="IPR000322">
    <property type="entry name" value="Glyco_hydro_31_TIM"/>
</dbReference>
<dbReference type="InterPro" id="IPR051816">
    <property type="entry name" value="Glycosyl_Hydrolase_31"/>
</dbReference>
<name>A0A1M7YHQ0_9FIRM</name>
<dbReference type="Pfam" id="PF21365">
    <property type="entry name" value="Glyco_hydro_31_3rd"/>
    <property type="match status" value="1"/>
</dbReference>
<evidence type="ECO:0000259" key="4">
    <source>
        <dbReference type="Pfam" id="PF13802"/>
    </source>
</evidence>
<dbReference type="Pfam" id="PF01055">
    <property type="entry name" value="Glyco_hydro_31_2nd"/>
    <property type="match status" value="1"/>
</dbReference>
<dbReference type="OrthoDB" id="176168at2"/>
<keyword evidence="2" id="KW-0326">Glycosidase</keyword>
<evidence type="ECO:0000313" key="6">
    <source>
        <dbReference type="EMBL" id="SHO52133.1"/>
    </source>
</evidence>
<accession>A0A1M7YHQ0</accession>
<dbReference type="PANTHER" id="PTHR43863">
    <property type="entry name" value="HYDROLASE, PUTATIVE (AFU_ORTHOLOGUE AFUA_1G03140)-RELATED"/>
    <property type="match status" value="1"/>
</dbReference>
<dbReference type="GO" id="GO:0030246">
    <property type="term" value="F:carbohydrate binding"/>
    <property type="evidence" value="ECO:0007669"/>
    <property type="project" value="InterPro"/>
</dbReference>
<proteinExistence type="inferred from homology"/>
<protein>
    <submittedName>
        <fullName evidence="6">Alpha-D-xyloside xylohydrolase</fullName>
    </submittedName>
</protein>
<dbReference type="PANTHER" id="PTHR43863:SF2">
    <property type="entry name" value="MALTASE-GLUCOAMYLASE"/>
    <property type="match status" value="1"/>
</dbReference>
<dbReference type="Gene3D" id="3.20.20.80">
    <property type="entry name" value="Glycosidases"/>
    <property type="match status" value="1"/>
</dbReference>
<dbReference type="AlphaFoldDB" id="A0A1M7YHQ0"/>
<organism evidence="6 7">
    <name type="scientific">Anaerocolumna xylanovorans DSM 12503</name>
    <dbReference type="NCBI Taxonomy" id="1121345"/>
    <lineage>
        <taxon>Bacteria</taxon>
        <taxon>Bacillati</taxon>
        <taxon>Bacillota</taxon>
        <taxon>Clostridia</taxon>
        <taxon>Lachnospirales</taxon>
        <taxon>Lachnospiraceae</taxon>
        <taxon>Anaerocolumna</taxon>
    </lineage>
</organism>
<evidence type="ECO:0000313" key="7">
    <source>
        <dbReference type="Proteomes" id="UP000184612"/>
    </source>
</evidence>
<feature type="domain" description="Glycoside hydrolase family 31 N-terminal" evidence="4">
    <location>
        <begin position="84"/>
        <end position="262"/>
    </location>
</feature>
<dbReference type="Gene3D" id="2.60.40.1180">
    <property type="entry name" value="Golgi alpha-mannosidase II"/>
    <property type="match status" value="1"/>
</dbReference>
<dbReference type="GO" id="GO:0004553">
    <property type="term" value="F:hydrolase activity, hydrolyzing O-glycosyl compounds"/>
    <property type="evidence" value="ECO:0007669"/>
    <property type="project" value="InterPro"/>
</dbReference>